<feature type="domain" description="T-SNARE coiled-coil homology" evidence="3">
    <location>
        <begin position="190"/>
        <end position="252"/>
    </location>
</feature>
<keyword evidence="2" id="KW-0472">Membrane</keyword>
<dbReference type="PANTHER" id="PTHR19957">
    <property type="entry name" value="SYNTAXIN"/>
    <property type="match status" value="1"/>
</dbReference>
<dbReference type="OrthoDB" id="364348at2759"/>
<keyword evidence="5" id="KW-1185">Reference proteome</keyword>
<dbReference type="GO" id="GO:0000149">
    <property type="term" value="F:SNARE binding"/>
    <property type="evidence" value="ECO:0007669"/>
    <property type="project" value="TreeGrafter"/>
</dbReference>
<dbReference type="CDD" id="cd15840">
    <property type="entry name" value="SNARE_Qa"/>
    <property type="match status" value="1"/>
</dbReference>
<dbReference type="GO" id="GO:0031201">
    <property type="term" value="C:SNARE complex"/>
    <property type="evidence" value="ECO:0007669"/>
    <property type="project" value="TreeGrafter"/>
</dbReference>
<sequence>MSSQNSALKNIIVPETSPNVSYTEGASSLNELSSTISDIASYNQKLRLILKRAANSQPSSREPLVKQLQALKEQCLGNILKAEELLKSLSVTDDPLERLRRQKVSDDLQMTVSTFRSLLEQLKRVETDQIASRESMFPVVSKVSHSLSDKSEAPSHSQDEVIQIPDEYSRLQPPQQLQVQKNVSYDSTTTEFLRERQEAIREIETSISEVNSIFKDLAIMIKEQGLQVEELGSNIENTVVQTESAVDQLTKAKTRRAKRRKRMFVCLLFLFLLLFLFVIVAVS</sequence>
<dbReference type="Pfam" id="PF05739">
    <property type="entry name" value="SNARE"/>
    <property type="match status" value="1"/>
</dbReference>
<dbReference type="GO" id="GO:0005484">
    <property type="term" value="F:SNAP receptor activity"/>
    <property type="evidence" value="ECO:0007669"/>
    <property type="project" value="InterPro"/>
</dbReference>
<dbReference type="InterPro" id="IPR010989">
    <property type="entry name" value="SNARE"/>
</dbReference>
<dbReference type="AlphaFoldDB" id="A0A9C7UU94"/>
<dbReference type="InterPro" id="IPR000727">
    <property type="entry name" value="T_SNARE_dom"/>
</dbReference>
<organism evidence="4 5">
    <name type="scientific">Galdieria partita</name>
    <dbReference type="NCBI Taxonomy" id="83374"/>
    <lineage>
        <taxon>Eukaryota</taxon>
        <taxon>Rhodophyta</taxon>
        <taxon>Bangiophyceae</taxon>
        <taxon>Galdieriales</taxon>
        <taxon>Galdieriaceae</taxon>
        <taxon>Galdieria</taxon>
    </lineage>
</organism>
<dbReference type="InterPro" id="IPR006012">
    <property type="entry name" value="Syntaxin/epimorphin_CS"/>
</dbReference>
<comment type="similarity">
    <text evidence="1">Belongs to the syntaxin family.</text>
</comment>
<dbReference type="PANTHER" id="PTHR19957:SF38">
    <property type="entry name" value="LD27581P"/>
    <property type="match status" value="1"/>
</dbReference>
<dbReference type="Gene3D" id="1.20.5.110">
    <property type="match status" value="1"/>
</dbReference>
<evidence type="ECO:0000256" key="1">
    <source>
        <dbReference type="ARBA" id="ARBA00009063"/>
    </source>
</evidence>
<dbReference type="SMART" id="SM00397">
    <property type="entry name" value="t_SNARE"/>
    <property type="match status" value="1"/>
</dbReference>
<dbReference type="GO" id="GO:0048278">
    <property type="term" value="P:vesicle docking"/>
    <property type="evidence" value="ECO:0007669"/>
    <property type="project" value="TreeGrafter"/>
</dbReference>
<dbReference type="SUPFAM" id="SSF47661">
    <property type="entry name" value="t-snare proteins"/>
    <property type="match status" value="1"/>
</dbReference>
<dbReference type="GO" id="GO:0006886">
    <property type="term" value="P:intracellular protein transport"/>
    <property type="evidence" value="ECO:0007669"/>
    <property type="project" value="InterPro"/>
</dbReference>
<keyword evidence="2" id="KW-1133">Transmembrane helix</keyword>
<keyword evidence="2" id="KW-0812">Transmembrane</keyword>
<dbReference type="Proteomes" id="UP001061958">
    <property type="component" value="Unassembled WGS sequence"/>
</dbReference>
<reference evidence="4" key="1">
    <citation type="journal article" date="2022" name="Proc. Natl. Acad. Sci. U.S.A.">
        <title>Life cycle and functional genomics of the unicellular red alga Galdieria for elucidating algal and plant evolution and industrial use.</title>
        <authorList>
            <person name="Hirooka S."/>
            <person name="Itabashi T."/>
            <person name="Ichinose T.M."/>
            <person name="Onuma R."/>
            <person name="Fujiwara T."/>
            <person name="Yamashita S."/>
            <person name="Jong L.W."/>
            <person name="Tomita R."/>
            <person name="Iwane A.H."/>
            <person name="Miyagishima S.Y."/>
        </authorList>
    </citation>
    <scope>NUCLEOTIDE SEQUENCE</scope>
    <source>
        <strain evidence="4">NBRC 102759</strain>
    </source>
</reference>
<comment type="caution">
    <text evidence="4">The sequence shown here is derived from an EMBL/GenBank/DDBJ whole genome shotgun (WGS) entry which is preliminary data.</text>
</comment>
<dbReference type="PROSITE" id="PS00914">
    <property type="entry name" value="SYNTAXIN"/>
    <property type="match status" value="1"/>
</dbReference>
<gene>
    <name evidence="4" type="ORF">GpartN1_g7203.t1</name>
</gene>
<evidence type="ECO:0000313" key="5">
    <source>
        <dbReference type="Proteomes" id="UP001061958"/>
    </source>
</evidence>
<evidence type="ECO:0000313" key="4">
    <source>
        <dbReference type="EMBL" id="GJQ15412.1"/>
    </source>
</evidence>
<evidence type="ECO:0000256" key="2">
    <source>
        <dbReference type="SAM" id="Phobius"/>
    </source>
</evidence>
<reference evidence="4" key="2">
    <citation type="submission" date="2022-01" db="EMBL/GenBank/DDBJ databases">
        <authorList>
            <person name="Hirooka S."/>
            <person name="Miyagishima S.Y."/>
        </authorList>
    </citation>
    <scope>NUCLEOTIDE SEQUENCE</scope>
    <source>
        <strain evidence="4">NBRC 102759</strain>
    </source>
</reference>
<dbReference type="GO" id="GO:0006906">
    <property type="term" value="P:vesicle fusion"/>
    <property type="evidence" value="ECO:0007669"/>
    <property type="project" value="TreeGrafter"/>
</dbReference>
<dbReference type="PROSITE" id="PS50192">
    <property type="entry name" value="T_SNARE"/>
    <property type="match status" value="1"/>
</dbReference>
<protein>
    <recommendedName>
        <fullName evidence="3">t-SNARE coiled-coil homology domain-containing protein</fullName>
    </recommendedName>
</protein>
<evidence type="ECO:0000259" key="3">
    <source>
        <dbReference type="PROSITE" id="PS50192"/>
    </source>
</evidence>
<proteinExistence type="inferred from homology"/>
<name>A0A9C7UU94_9RHOD</name>
<feature type="transmembrane region" description="Helical" evidence="2">
    <location>
        <begin position="263"/>
        <end position="282"/>
    </location>
</feature>
<dbReference type="EMBL" id="BQMJ01000069">
    <property type="protein sequence ID" value="GJQ15412.1"/>
    <property type="molecule type" value="Genomic_DNA"/>
</dbReference>
<dbReference type="InterPro" id="IPR045242">
    <property type="entry name" value="Syntaxin"/>
</dbReference>
<dbReference type="GO" id="GO:0012505">
    <property type="term" value="C:endomembrane system"/>
    <property type="evidence" value="ECO:0007669"/>
    <property type="project" value="TreeGrafter"/>
</dbReference>
<accession>A0A9C7UU94</accession>